<dbReference type="PROSITE" id="PS00154">
    <property type="entry name" value="ATPASE_E1_E2"/>
    <property type="match status" value="1"/>
</dbReference>
<proteinExistence type="inferred from homology"/>
<feature type="transmembrane region" description="Helical" evidence="9">
    <location>
        <begin position="116"/>
        <end position="135"/>
    </location>
</feature>
<gene>
    <name evidence="11" type="primary">copA</name>
    <name evidence="11" type="ORF">E5S67_04226</name>
</gene>
<sequence length="892" mass="94262">MQFLPKTIPEIQPEIIPVKESPPELVTFDVGGMKCAGCAKAVERQLMQYSGVISACVNLAVEVATVECQPGTVDAEALAKKLTDNGFPSQSRSGENQQEAEATTIERRRQEIRQQIKQLTIALILIILSGLGHVLGTKAPILSNIWFHWGLATLALLLPGRPIIVDGCRSLWRNAPNMNTLVALGAVTAYTASNAALLFPRMGWECFFDEPVMLLGFILLGKTLEQQARRRAASALQALIALQPAKARLVDFKLPSLDLRSEELPLDSTSAVYDPQYIEIPADRVRVGEWLQVLPGEKIPVDGEVCEGKTTIDESMLTGESMPVLKQPGDTVAAGTINKSGAVVMRATRTGKETTVAQMVALVQAAQTRKAPIQNLADTVAGYFVYGVMGISLLTFLFWYFAGTHIWPSVLLGHGAMDMGHGVMNMGNELPIIHYQSPLLLSLKLAIAVLVIACPCALGLATPTAILVGSGIGAERGLLIRGGDVLERVHQLDTVVFDKTGTLTTGNLTLTDYLPIFQNSEWDLNSDINVGNKQDVCSTIDGVSGDKQDVNSTSDGFSGDKQKVSSIIDGVSGNRQDACSTIDGVSGEKQDVCSTIDGVSGSAVNSKLLQIAAAVERGACHPIAAAILLEAQHQGLPMLAAEDFCTEPGFGVSALVEGRRVFAGNAEWMKEQGVAVAAELSGSCKGKTAVYVASGGVLLGVIGLKDSLRPDAKATVERLRGMGLRVMMLTGDTASAAAATAQQLDLAAADVLAEVRPEGKARAIATLQAQGCKVAVVGDGINDAPALAQADVGIGLHCGTDVAVETAQIVLMRNALMDVVESIELGRATFNKIRQNLFWAFGYNTLGIPVAAGLLLPATGILLSPAAAGAFMAFSSVSVVTNSLFLRRGFRA</sequence>
<dbReference type="SUPFAM" id="SSF56784">
    <property type="entry name" value="HAD-like"/>
    <property type="match status" value="1"/>
</dbReference>
<evidence type="ECO:0000256" key="4">
    <source>
        <dbReference type="ARBA" id="ARBA00022723"/>
    </source>
</evidence>
<dbReference type="SUPFAM" id="SSF55008">
    <property type="entry name" value="HMA, heavy metal-associated domain"/>
    <property type="match status" value="1"/>
</dbReference>
<evidence type="ECO:0000313" key="12">
    <source>
        <dbReference type="Proteomes" id="UP000702425"/>
    </source>
</evidence>
<evidence type="ECO:0000256" key="9">
    <source>
        <dbReference type="SAM" id="Phobius"/>
    </source>
</evidence>
<dbReference type="CDD" id="cd00371">
    <property type="entry name" value="HMA"/>
    <property type="match status" value="1"/>
</dbReference>
<feature type="transmembrane region" description="Helical" evidence="9">
    <location>
        <begin position="837"/>
        <end position="856"/>
    </location>
</feature>
<dbReference type="Pfam" id="PF00122">
    <property type="entry name" value="E1-E2_ATPase"/>
    <property type="match status" value="1"/>
</dbReference>
<dbReference type="Gene3D" id="3.30.70.100">
    <property type="match status" value="1"/>
</dbReference>
<reference evidence="11 12" key="1">
    <citation type="journal article" date="2020" name="Sci. Rep.">
        <title>A novel cyanobacterial geosmin producer, revising GeoA distribution and dispersion patterns in Bacteria.</title>
        <authorList>
            <person name="Churro C."/>
            <person name="Semedo-Aguiar A.P."/>
            <person name="Silva A.D."/>
            <person name="Pereira-Leal J.B."/>
            <person name="Leite R.B."/>
        </authorList>
    </citation>
    <scope>NUCLEOTIDE SEQUENCE [LARGE SCALE GENOMIC DNA]</scope>
    <source>
        <strain evidence="11 12">IPMA8</strain>
    </source>
</reference>
<dbReference type="PANTHER" id="PTHR43520">
    <property type="entry name" value="ATP7, ISOFORM B"/>
    <property type="match status" value="1"/>
</dbReference>
<dbReference type="RefSeq" id="WP_172190363.1">
    <property type="nucleotide sequence ID" value="NZ_CAWPPK010000303.1"/>
</dbReference>
<dbReference type="Gene3D" id="3.40.1110.10">
    <property type="entry name" value="Calcium-transporting ATPase, cytoplasmic domain N"/>
    <property type="match status" value="1"/>
</dbReference>
<feature type="region of interest" description="Disordered" evidence="8">
    <location>
        <begin position="84"/>
        <end position="104"/>
    </location>
</feature>
<dbReference type="InterPro" id="IPR006121">
    <property type="entry name" value="HMA_dom"/>
</dbReference>
<feature type="transmembrane region" description="Helical" evidence="9">
    <location>
        <begin position="862"/>
        <end position="886"/>
    </location>
</feature>
<dbReference type="SFLD" id="SFLDF00027">
    <property type="entry name" value="p-type_atpase"/>
    <property type="match status" value="1"/>
</dbReference>
<evidence type="ECO:0000256" key="3">
    <source>
        <dbReference type="ARBA" id="ARBA00022692"/>
    </source>
</evidence>
<dbReference type="CDD" id="cd02094">
    <property type="entry name" value="P-type_ATPase_Cu-like"/>
    <property type="match status" value="1"/>
</dbReference>
<comment type="similarity">
    <text evidence="2">Belongs to the cation transport ATPase (P-type) (TC 3.A.3) family. Type IB subfamily.</text>
</comment>
<dbReference type="PRINTS" id="PR00119">
    <property type="entry name" value="CATATPASE"/>
</dbReference>
<accession>A0ABX2D1D1</accession>
<dbReference type="InterPro" id="IPR018303">
    <property type="entry name" value="ATPase_P-typ_P_site"/>
</dbReference>
<evidence type="ECO:0000256" key="7">
    <source>
        <dbReference type="ARBA" id="ARBA00023136"/>
    </source>
</evidence>
<comment type="caution">
    <text evidence="11">The sequence shown here is derived from an EMBL/GenBank/DDBJ whole genome shotgun (WGS) entry which is preliminary data.</text>
</comment>
<evidence type="ECO:0000256" key="2">
    <source>
        <dbReference type="ARBA" id="ARBA00006024"/>
    </source>
</evidence>
<feature type="transmembrane region" description="Helical" evidence="9">
    <location>
        <begin position="141"/>
        <end position="158"/>
    </location>
</feature>
<feature type="compositionally biased region" description="Polar residues" evidence="8">
    <location>
        <begin position="86"/>
        <end position="97"/>
    </location>
</feature>
<evidence type="ECO:0000256" key="1">
    <source>
        <dbReference type="ARBA" id="ARBA00004141"/>
    </source>
</evidence>
<evidence type="ECO:0000256" key="5">
    <source>
        <dbReference type="ARBA" id="ARBA00022967"/>
    </source>
</evidence>
<dbReference type="SUPFAM" id="SSF81665">
    <property type="entry name" value="Calcium ATPase, transmembrane domain M"/>
    <property type="match status" value="1"/>
</dbReference>
<keyword evidence="12" id="KW-1185">Reference proteome</keyword>
<evidence type="ECO:0000256" key="6">
    <source>
        <dbReference type="ARBA" id="ARBA00022989"/>
    </source>
</evidence>
<feature type="transmembrane region" description="Helical" evidence="9">
    <location>
        <begin position="445"/>
        <end position="468"/>
    </location>
</feature>
<dbReference type="Pfam" id="PF00702">
    <property type="entry name" value="Hydrolase"/>
    <property type="match status" value="1"/>
</dbReference>
<keyword evidence="3 9" id="KW-0812">Transmembrane</keyword>
<dbReference type="Gene3D" id="3.40.50.1000">
    <property type="entry name" value="HAD superfamily/HAD-like"/>
    <property type="match status" value="1"/>
</dbReference>
<dbReference type="PANTHER" id="PTHR43520:SF19">
    <property type="entry name" value="COPPER-TRANSPORTING ATPASE PAA2, CHLOROPLASTIC"/>
    <property type="match status" value="1"/>
</dbReference>
<feature type="transmembrane region" description="Helical" evidence="9">
    <location>
        <begin position="380"/>
        <end position="402"/>
    </location>
</feature>
<dbReference type="InterPro" id="IPR017969">
    <property type="entry name" value="Heavy-metal-associated_CS"/>
</dbReference>
<dbReference type="InterPro" id="IPR001757">
    <property type="entry name" value="P_typ_ATPase"/>
</dbReference>
<keyword evidence="4" id="KW-0479">Metal-binding</keyword>
<dbReference type="InterPro" id="IPR023214">
    <property type="entry name" value="HAD_sf"/>
</dbReference>
<keyword evidence="6 9" id="KW-1133">Transmembrane helix</keyword>
<dbReference type="InterPro" id="IPR036412">
    <property type="entry name" value="HAD-like_sf"/>
</dbReference>
<dbReference type="PROSITE" id="PS01047">
    <property type="entry name" value="HMA_1"/>
    <property type="match status" value="1"/>
</dbReference>
<dbReference type="SFLD" id="SFLDG00002">
    <property type="entry name" value="C1.7:_P-type_atpase_like"/>
    <property type="match status" value="1"/>
</dbReference>
<dbReference type="InterPro" id="IPR023298">
    <property type="entry name" value="ATPase_P-typ_TM_dom_sf"/>
</dbReference>
<dbReference type="InterPro" id="IPR023299">
    <property type="entry name" value="ATPase_P-typ_cyto_dom_N"/>
</dbReference>
<feature type="domain" description="HMA" evidence="10">
    <location>
        <begin position="24"/>
        <end position="90"/>
    </location>
</feature>
<dbReference type="NCBIfam" id="TIGR01494">
    <property type="entry name" value="ATPase_P-type"/>
    <property type="match status" value="2"/>
</dbReference>
<dbReference type="Pfam" id="PF00403">
    <property type="entry name" value="HMA"/>
    <property type="match status" value="1"/>
</dbReference>
<name>A0ABX2D1D1_9CYAN</name>
<dbReference type="SUPFAM" id="SSF81653">
    <property type="entry name" value="Calcium ATPase, transduction domain A"/>
    <property type="match status" value="1"/>
</dbReference>
<dbReference type="EMBL" id="SRRZ01000086">
    <property type="protein sequence ID" value="NQE36461.1"/>
    <property type="molecule type" value="Genomic_DNA"/>
</dbReference>
<organism evidence="11 12">
    <name type="scientific">Microcoleus asticus IPMA8</name>
    <dbReference type="NCBI Taxonomy" id="2563858"/>
    <lineage>
        <taxon>Bacteria</taxon>
        <taxon>Bacillati</taxon>
        <taxon>Cyanobacteriota</taxon>
        <taxon>Cyanophyceae</taxon>
        <taxon>Oscillatoriophycideae</taxon>
        <taxon>Oscillatoriales</taxon>
        <taxon>Microcoleaceae</taxon>
        <taxon>Microcoleus</taxon>
        <taxon>Microcoleus asticus</taxon>
    </lineage>
</organism>
<dbReference type="InterPro" id="IPR036163">
    <property type="entry name" value="HMA_dom_sf"/>
</dbReference>
<keyword evidence="7 9" id="KW-0472">Membrane</keyword>
<keyword evidence="5" id="KW-1278">Translocase</keyword>
<comment type="subcellular location">
    <subcellularLocation>
        <location evidence="1">Membrane</location>
        <topology evidence="1">Multi-pass membrane protein</topology>
    </subcellularLocation>
</comment>
<evidence type="ECO:0000256" key="8">
    <source>
        <dbReference type="SAM" id="MobiDB-lite"/>
    </source>
</evidence>
<dbReference type="Gene3D" id="2.70.150.10">
    <property type="entry name" value="Calcium-transporting ATPase, cytoplasmic transduction domain A"/>
    <property type="match status" value="1"/>
</dbReference>
<dbReference type="InterPro" id="IPR044492">
    <property type="entry name" value="P_typ_ATPase_HD_dom"/>
</dbReference>
<evidence type="ECO:0000313" key="11">
    <source>
        <dbReference type="EMBL" id="NQE36461.1"/>
    </source>
</evidence>
<dbReference type="SFLD" id="SFLDS00003">
    <property type="entry name" value="Haloacid_Dehalogenase"/>
    <property type="match status" value="1"/>
</dbReference>
<protein>
    <submittedName>
        <fullName evidence="11">Copper-exporting P-type ATPase A</fullName>
    </submittedName>
</protein>
<dbReference type="InterPro" id="IPR059000">
    <property type="entry name" value="ATPase_P-type_domA"/>
</dbReference>
<dbReference type="PROSITE" id="PS50846">
    <property type="entry name" value="HMA_2"/>
    <property type="match status" value="1"/>
</dbReference>
<dbReference type="InterPro" id="IPR008250">
    <property type="entry name" value="ATPase_P-typ_transduc_dom_A_sf"/>
</dbReference>
<evidence type="ECO:0000259" key="10">
    <source>
        <dbReference type="PROSITE" id="PS50846"/>
    </source>
</evidence>
<dbReference type="Proteomes" id="UP000702425">
    <property type="component" value="Unassembled WGS sequence"/>
</dbReference>